<evidence type="ECO:0000256" key="1">
    <source>
        <dbReference type="SAM" id="Phobius"/>
    </source>
</evidence>
<sequence>MKRILSMFGAGLATLLPVYISIWLIIWLFNMVDNILKPLLEPIFGFAVPGLGFIIIISFIILLGFISTNFLGHKILGWWENVMHRIPLLGKIYGTVKRITDSIFSSNKSAFKKVALIEFPRQGIYSLGFVTNEEFPYVQGDTYSIFIPTTPNPTSGWFVVLPREDVTILDISVDQGMEIIISAGMVAPENGKNGTYQIDPE</sequence>
<organism evidence="2">
    <name type="scientific">hydrocarbon metagenome</name>
    <dbReference type="NCBI Taxonomy" id="938273"/>
    <lineage>
        <taxon>unclassified sequences</taxon>
        <taxon>metagenomes</taxon>
        <taxon>ecological metagenomes</taxon>
    </lineage>
</organism>
<comment type="caution">
    <text evidence="2">The sequence shown here is derived from an EMBL/GenBank/DDBJ whole genome shotgun (WGS) entry which is preliminary data.</text>
</comment>
<name>A0A0W8E302_9ZZZZ</name>
<keyword evidence="1" id="KW-0472">Membrane</keyword>
<accession>A0A0W8E302</accession>
<gene>
    <name evidence="2" type="ORF">ASZ90_019602</name>
</gene>
<dbReference type="PANTHER" id="PTHR31876:SF26">
    <property type="entry name" value="PROTEIN LIKE COV 2"/>
    <property type="match status" value="1"/>
</dbReference>
<keyword evidence="1" id="KW-0812">Transmembrane</keyword>
<keyword evidence="1" id="KW-1133">Transmembrane helix</keyword>
<proteinExistence type="predicted"/>
<dbReference type="Pfam" id="PF04367">
    <property type="entry name" value="DUF502"/>
    <property type="match status" value="1"/>
</dbReference>
<reference evidence="2" key="1">
    <citation type="journal article" date="2015" name="Proc. Natl. Acad. Sci. U.S.A.">
        <title>Networks of energetic and metabolic interactions define dynamics in microbial communities.</title>
        <authorList>
            <person name="Embree M."/>
            <person name="Liu J.K."/>
            <person name="Al-Bassam M.M."/>
            <person name="Zengler K."/>
        </authorList>
    </citation>
    <scope>NUCLEOTIDE SEQUENCE</scope>
</reference>
<protein>
    <submittedName>
        <fullName evidence="2">Transporter</fullName>
    </submittedName>
</protein>
<feature type="transmembrane region" description="Helical" evidence="1">
    <location>
        <begin position="7"/>
        <end position="31"/>
    </location>
</feature>
<dbReference type="PANTHER" id="PTHR31876">
    <property type="entry name" value="COV-LIKE PROTEIN 1"/>
    <property type="match status" value="1"/>
</dbReference>
<feature type="transmembrane region" description="Helical" evidence="1">
    <location>
        <begin position="43"/>
        <end position="66"/>
    </location>
</feature>
<dbReference type="InterPro" id="IPR007462">
    <property type="entry name" value="COV1-like"/>
</dbReference>
<dbReference type="EMBL" id="LNQE01001897">
    <property type="protein sequence ID" value="KUG02990.1"/>
    <property type="molecule type" value="Genomic_DNA"/>
</dbReference>
<evidence type="ECO:0000313" key="2">
    <source>
        <dbReference type="EMBL" id="KUG02990.1"/>
    </source>
</evidence>
<dbReference type="AlphaFoldDB" id="A0A0W8E302"/>